<dbReference type="OrthoDB" id="163741at2"/>
<reference evidence="1 2" key="1">
    <citation type="submission" date="2018-10" db="EMBL/GenBank/DDBJ databases">
        <title>Genomic Encyclopedia of Archaeal and Bacterial Type Strains, Phase II (KMG-II): from individual species to whole genera.</title>
        <authorList>
            <person name="Goeker M."/>
        </authorList>
    </citation>
    <scope>NUCLEOTIDE SEQUENCE [LARGE SCALE GENOMIC DNA]</scope>
    <source>
        <strain evidence="1 2">DSM 235</strain>
    </source>
</reference>
<sequence>MSNHSGSYMLNEVLRLLDRHGVFDMLGREQTQIFAQAVIKIGHHYDCNPGEILEDIGEKVGLCSYCDAAVDQLIDGLCLKCHKEIG</sequence>
<evidence type="ECO:0000313" key="1">
    <source>
        <dbReference type="EMBL" id="RKT45890.1"/>
    </source>
</evidence>
<organism evidence="1 2">
    <name type="scientific">Thiocapsa rosea</name>
    <dbReference type="NCBI Taxonomy" id="69360"/>
    <lineage>
        <taxon>Bacteria</taxon>
        <taxon>Pseudomonadati</taxon>
        <taxon>Pseudomonadota</taxon>
        <taxon>Gammaproteobacteria</taxon>
        <taxon>Chromatiales</taxon>
        <taxon>Chromatiaceae</taxon>
        <taxon>Thiocapsa</taxon>
    </lineage>
</organism>
<keyword evidence="2" id="KW-1185">Reference proteome</keyword>
<proteinExistence type="predicted"/>
<protein>
    <submittedName>
        <fullName evidence="1">Uncharacterized protein</fullName>
    </submittedName>
</protein>
<accession>A0A495VAW2</accession>
<evidence type="ECO:0000313" key="2">
    <source>
        <dbReference type="Proteomes" id="UP000274556"/>
    </source>
</evidence>
<dbReference type="EMBL" id="RBXL01000001">
    <property type="protein sequence ID" value="RKT45890.1"/>
    <property type="molecule type" value="Genomic_DNA"/>
</dbReference>
<name>A0A495VAW2_9GAMM</name>
<gene>
    <name evidence="1" type="ORF">BDD21_3377</name>
</gene>
<dbReference type="AlphaFoldDB" id="A0A495VAW2"/>
<comment type="caution">
    <text evidence="1">The sequence shown here is derived from an EMBL/GenBank/DDBJ whole genome shotgun (WGS) entry which is preliminary data.</text>
</comment>
<dbReference type="RefSeq" id="WP_120798082.1">
    <property type="nucleotide sequence ID" value="NZ_RBXL01000001.1"/>
</dbReference>
<dbReference type="Proteomes" id="UP000274556">
    <property type="component" value="Unassembled WGS sequence"/>
</dbReference>